<sequence length="164" mass="18130">MSNNTTRLNDTVTFGVTNVTATTIPALELWWNDYFFLVPILLSCLTFFCLLYYINVLRMNSQDYQHQQEISRRNVEASYARFCARENASKTIKERLRRLLPSLDALRSDQACTPSVAAGETAASLSSDGMSTTQTKSLSSQSSQVGAKGPPDELGPSFSVSSQL</sequence>
<evidence type="ECO:0000313" key="3">
    <source>
        <dbReference type="Proteomes" id="UP000046395"/>
    </source>
</evidence>
<evidence type="ECO:0000256" key="2">
    <source>
        <dbReference type="SAM" id="Phobius"/>
    </source>
</evidence>
<protein>
    <submittedName>
        <fullName evidence="4">Transmembrane protein 188</fullName>
    </submittedName>
</protein>
<evidence type="ECO:0000256" key="1">
    <source>
        <dbReference type="SAM" id="MobiDB-lite"/>
    </source>
</evidence>
<evidence type="ECO:0000313" key="4">
    <source>
        <dbReference type="WBParaSite" id="TMUE_1000005606.1"/>
    </source>
</evidence>
<feature type="region of interest" description="Disordered" evidence="1">
    <location>
        <begin position="120"/>
        <end position="164"/>
    </location>
</feature>
<reference evidence="4" key="1">
    <citation type="submission" date="2019-12" db="UniProtKB">
        <authorList>
            <consortium name="WormBaseParasite"/>
        </authorList>
    </citation>
    <scope>IDENTIFICATION</scope>
</reference>
<keyword evidence="3" id="KW-1185">Reference proteome</keyword>
<proteinExistence type="predicted"/>
<name>A0A5S6QE22_TRIMR</name>
<dbReference type="WBParaSite" id="TMUE_1000005606.1">
    <property type="protein sequence ID" value="TMUE_1000005606.1"/>
    <property type="gene ID" value="WBGene00290117"/>
</dbReference>
<dbReference type="Proteomes" id="UP000046395">
    <property type="component" value="Unassembled WGS sequence"/>
</dbReference>
<feature type="transmembrane region" description="Helical" evidence="2">
    <location>
        <begin position="34"/>
        <end position="54"/>
    </location>
</feature>
<keyword evidence="2" id="KW-0472">Membrane</keyword>
<keyword evidence="2" id="KW-0812">Transmembrane</keyword>
<feature type="compositionally biased region" description="Low complexity" evidence="1">
    <location>
        <begin position="131"/>
        <end position="144"/>
    </location>
</feature>
<keyword evidence="2" id="KW-1133">Transmembrane helix</keyword>
<organism evidence="3 4">
    <name type="scientific">Trichuris muris</name>
    <name type="common">Mouse whipworm</name>
    <dbReference type="NCBI Taxonomy" id="70415"/>
    <lineage>
        <taxon>Eukaryota</taxon>
        <taxon>Metazoa</taxon>
        <taxon>Ecdysozoa</taxon>
        <taxon>Nematoda</taxon>
        <taxon>Enoplea</taxon>
        <taxon>Dorylaimia</taxon>
        <taxon>Trichinellida</taxon>
        <taxon>Trichuridae</taxon>
        <taxon>Trichuris</taxon>
    </lineage>
</organism>
<dbReference type="AlphaFoldDB" id="A0A5S6QE22"/>
<accession>A0A5S6QE22</accession>